<dbReference type="EMBL" id="WOWK01000086">
    <property type="protein sequence ID" value="KAF0320182.1"/>
    <property type="molecule type" value="Genomic_DNA"/>
</dbReference>
<comment type="caution">
    <text evidence="1">The sequence shown here is derived from an EMBL/GenBank/DDBJ whole genome shotgun (WGS) entry which is preliminary data.</text>
</comment>
<accession>A0A8H3ZLN7</accession>
<gene>
    <name evidence="1" type="ORF">GQ607_012603</name>
</gene>
<reference evidence="1 2" key="1">
    <citation type="submission" date="2019-12" db="EMBL/GenBank/DDBJ databases">
        <title>A genome sequence resource for the geographically widespread anthracnose pathogen Colletotrichum asianum.</title>
        <authorList>
            <person name="Meng Y."/>
        </authorList>
    </citation>
    <scope>NUCLEOTIDE SEQUENCE [LARGE SCALE GENOMIC DNA]</scope>
    <source>
        <strain evidence="1 2">ICMP 18580</strain>
    </source>
</reference>
<feature type="non-terminal residue" evidence="1">
    <location>
        <position position="214"/>
    </location>
</feature>
<name>A0A8H3ZLN7_9PEZI</name>
<dbReference type="AlphaFoldDB" id="A0A8H3ZLN7"/>
<protein>
    <submittedName>
        <fullName evidence="1">Uncharacterized protein</fullName>
    </submittedName>
</protein>
<keyword evidence="2" id="KW-1185">Reference proteome</keyword>
<dbReference type="Proteomes" id="UP000434172">
    <property type="component" value="Unassembled WGS sequence"/>
</dbReference>
<evidence type="ECO:0000313" key="1">
    <source>
        <dbReference type="EMBL" id="KAF0320182.1"/>
    </source>
</evidence>
<evidence type="ECO:0000313" key="2">
    <source>
        <dbReference type="Proteomes" id="UP000434172"/>
    </source>
</evidence>
<proteinExistence type="predicted"/>
<organism evidence="1 2">
    <name type="scientific">Colletotrichum asianum</name>
    <dbReference type="NCBI Taxonomy" id="702518"/>
    <lineage>
        <taxon>Eukaryota</taxon>
        <taxon>Fungi</taxon>
        <taxon>Dikarya</taxon>
        <taxon>Ascomycota</taxon>
        <taxon>Pezizomycotina</taxon>
        <taxon>Sordariomycetes</taxon>
        <taxon>Hypocreomycetidae</taxon>
        <taxon>Glomerellales</taxon>
        <taxon>Glomerellaceae</taxon>
        <taxon>Colletotrichum</taxon>
        <taxon>Colletotrichum gloeosporioides species complex</taxon>
    </lineage>
</organism>
<sequence length="214" mass="22976">IPRCGYDTRGRSRQLFQHPLTSDAWPHAPSCDRPASPDPGGLASFPLEASHSHAMQWRAPSNAAAGSTVCDRLVPQPSTSFPQVIHRFGCVEEVPPRCHCLGTPLSPAFTCRNGSRASKAPPNQRPPWPSPNTLTTQAANATTCLAGLFAKRTSFCKAGSFPPAKRTQQQTTFTRIASHRVLLPCRASTSTAADQLDPHYVPSTPSCDGSTFVT</sequence>